<reference evidence="1" key="1">
    <citation type="submission" date="2023-10" db="EMBL/GenBank/DDBJ databases">
        <title>Genome assembly of Pristionchus species.</title>
        <authorList>
            <person name="Yoshida K."/>
            <person name="Sommer R.J."/>
        </authorList>
    </citation>
    <scope>NUCLEOTIDE SEQUENCE</scope>
    <source>
        <strain evidence="1">RS0144</strain>
    </source>
</reference>
<dbReference type="AlphaFoldDB" id="A0AAV5U426"/>
<dbReference type="InterPro" id="IPR011333">
    <property type="entry name" value="SKP1/BTB/POZ_sf"/>
</dbReference>
<dbReference type="PANTHER" id="PTHR22744">
    <property type="entry name" value="HELIX LOOP HELIX PROTEIN 21-RELATED"/>
    <property type="match status" value="1"/>
</dbReference>
<dbReference type="PANTHER" id="PTHR22744:SF14">
    <property type="entry name" value="BTB DOMAIN-CONTAINING PROTEIN-RELATED"/>
    <property type="match status" value="1"/>
</dbReference>
<comment type="caution">
    <text evidence="1">The sequence shown here is derived from an EMBL/GenBank/DDBJ whole genome shotgun (WGS) entry which is preliminary data.</text>
</comment>
<evidence type="ECO:0000313" key="1">
    <source>
        <dbReference type="EMBL" id="GMT01107.1"/>
    </source>
</evidence>
<dbReference type="EMBL" id="BTSX01000005">
    <property type="protein sequence ID" value="GMT01107.1"/>
    <property type="molecule type" value="Genomic_DNA"/>
</dbReference>
<protein>
    <recommendedName>
        <fullName evidence="3">BTB domain-containing protein</fullName>
    </recommendedName>
</protein>
<evidence type="ECO:0000313" key="2">
    <source>
        <dbReference type="Proteomes" id="UP001432027"/>
    </source>
</evidence>
<gene>
    <name evidence="1" type="ORF">PENTCL1PPCAC_23281</name>
</gene>
<keyword evidence="2" id="KW-1185">Reference proteome</keyword>
<proteinExistence type="predicted"/>
<dbReference type="SUPFAM" id="SSF54695">
    <property type="entry name" value="POZ domain"/>
    <property type="match status" value="1"/>
</dbReference>
<organism evidence="1 2">
    <name type="scientific">Pristionchus entomophagus</name>
    <dbReference type="NCBI Taxonomy" id="358040"/>
    <lineage>
        <taxon>Eukaryota</taxon>
        <taxon>Metazoa</taxon>
        <taxon>Ecdysozoa</taxon>
        <taxon>Nematoda</taxon>
        <taxon>Chromadorea</taxon>
        <taxon>Rhabditida</taxon>
        <taxon>Rhabditina</taxon>
        <taxon>Diplogasteromorpha</taxon>
        <taxon>Diplogasteroidea</taxon>
        <taxon>Neodiplogasteridae</taxon>
        <taxon>Pristionchus</taxon>
    </lineage>
</organism>
<feature type="non-terminal residue" evidence="1">
    <location>
        <position position="328"/>
    </location>
</feature>
<dbReference type="Proteomes" id="UP001432027">
    <property type="component" value="Unassembled WGS sequence"/>
</dbReference>
<accession>A0AAV5U426</accession>
<evidence type="ECO:0008006" key="3">
    <source>
        <dbReference type="Google" id="ProtNLM"/>
    </source>
</evidence>
<sequence>MQKADEIPGYTKLVIEGREAYLKTEFDQTEICVSSLYDVLNPNSPLKMTITRWNGSTQIVSLSADITVRVEETNHQFDVSLTRSLSSSSEWAIRLDSYIDLYPLHIVYIYVIVIMNKSALAVQMKNLFSSKPRSSTPFFFNSSMNSATESVFPVLTCSVDVISRENHKVYMESKELLCLHSTFFAALFYRDFKQGEMDHCEIHSIMGETFEICTVFGSLLNAMHGNYDTPMVCTLILADRFCMDRVKSRVERSMVCCNLSYLIFFNLAEWIRAADMARCHQLVDTLVQRAIRSVDLLQCYETLHESLGPETRLKIVRRMHALAGAESK</sequence>
<dbReference type="Gene3D" id="3.30.710.10">
    <property type="entry name" value="Potassium Channel Kv1.1, Chain A"/>
    <property type="match status" value="1"/>
</dbReference>
<name>A0AAV5U426_9BILA</name>